<keyword evidence="3" id="KW-1185">Reference proteome</keyword>
<evidence type="ECO:0000256" key="1">
    <source>
        <dbReference type="SAM" id="MobiDB-lite"/>
    </source>
</evidence>
<accession>A0AAV5JCN8</accession>
<organism evidence="2 3">
    <name type="scientific">Rubroshorea leprosula</name>
    <dbReference type="NCBI Taxonomy" id="152421"/>
    <lineage>
        <taxon>Eukaryota</taxon>
        <taxon>Viridiplantae</taxon>
        <taxon>Streptophyta</taxon>
        <taxon>Embryophyta</taxon>
        <taxon>Tracheophyta</taxon>
        <taxon>Spermatophyta</taxon>
        <taxon>Magnoliopsida</taxon>
        <taxon>eudicotyledons</taxon>
        <taxon>Gunneridae</taxon>
        <taxon>Pentapetalae</taxon>
        <taxon>rosids</taxon>
        <taxon>malvids</taxon>
        <taxon>Malvales</taxon>
        <taxon>Dipterocarpaceae</taxon>
        <taxon>Rubroshorea</taxon>
    </lineage>
</organism>
<proteinExistence type="predicted"/>
<reference evidence="2 3" key="1">
    <citation type="journal article" date="2021" name="Commun. Biol.">
        <title>The genome of Shorea leprosula (Dipterocarpaceae) highlights the ecological relevance of drought in aseasonal tropical rainforests.</title>
        <authorList>
            <person name="Ng K.K.S."/>
            <person name="Kobayashi M.J."/>
            <person name="Fawcett J.A."/>
            <person name="Hatakeyama M."/>
            <person name="Paape T."/>
            <person name="Ng C.H."/>
            <person name="Ang C.C."/>
            <person name="Tnah L.H."/>
            <person name="Lee C.T."/>
            <person name="Nishiyama T."/>
            <person name="Sese J."/>
            <person name="O'Brien M.J."/>
            <person name="Copetti D."/>
            <person name="Mohd Noor M.I."/>
            <person name="Ong R.C."/>
            <person name="Putra M."/>
            <person name="Sireger I.Z."/>
            <person name="Indrioko S."/>
            <person name="Kosugi Y."/>
            <person name="Izuno A."/>
            <person name="Isagi Y."/>
            <person name="Lee S.L."/>
            <person name="Shimizu K.K."/>
        </authorList>
    </citation>
    <scope>NUCLEOTIDE SEQUENCE [LARGE SCALE GENOMIC DNA]</scope>
    <source>
        <strain evidence="2">214</strain>
    </source>
</reference>
<dbReference type="PANTHER" id="PTHR34778:SF6">
    <property type="entry name" value="SHUGOSHIN C-TERMINAL DOMAIN-CONTAINING PROTEIN"/>
    <property type="match status" value="1"/>
</dbReference>
<comment type="caution">
    <text evidence="2">The sequence shown here is derived from an EMBL/GenBank/DDBJ whole genome shotgun (WGS) entry which is preliminary data.</text>
</comment>
<protein>
    <submittedName>
        <fullName evidence="2">Uncharacterized protein</fullName>
    </submittedName>
</protein>
<evidence type="ECO:0000313" key="2">
    <source>
        <dbReference type="EMBL" id="GKV08625.1"/>
    </source>
</evidence>
<dbReference type="AlphaFoldDB" id="A0AAV5JCN8"/>
<dbReference type="PANTHER" id="PTHR34778">
    <property type="entry name" value="OS02G0580700 PROTEIN"/>
    <property type="match status" value="1"/>
</dbReference>
<feature type="region of interest" description="Disordered" evidence="1">
    <location>
        <begin position="183"/>
        <end position="203"/>
    </location>
</feature>
<sequence>MTDLRTELRYVQDKLEKVKKNQIQLLNGQIPTEDASSLLDSMLIPADDSLLNPGFVTVTNSDLRNDAMNQKYLDNKCCNMLKPDDQSNASRLESYFAHHSDITTVLMRTKEPDLCRNGCTQKIRALKRKLLDERLPPSGGVEDLHALLKNELIMETSAEHEEKCMISSPRTKSMRMMNFPREKVKKPVKSRTSRRRKTQFGRAKSKSCKFHAGQLIKPSQSSSLLSCSRGYPSNRNVKADDCLQTKRKGYLKLKSRDAIANSFKSHLCQLDETRCGTSTNSVSVNVKSGGNQLRIAESEAKIKPLSRLDPGLTLIKSDMNPISGSKNITVSVKALSIDLSRM</sequence>
<dbReference type="EMBL" id="BPVZ01000029">
    <property type="protein sequence ID" value="GKV08625.1"/>
    <property type="molecule type" value="Genomic_DNA"/>
</dbReference>
<name>A0AAV5JCN8_9ROSI</name>
<gene>
    <name evidence="2" type="ORF">SLEP1_g20230</name>
</gene>
<dbReference type="Proteomes" id="UP001054252">
    <property type="component" value="Unassembled WGS sequence"/>
</dbReference>
<evidence type="ECO:0000313" key="3">
    <source>
        <dbReference type="Proteomes" id="UP001054252"/>
    </source>
</evidence>